<comment type="caution">
    <text evidence="1">The sequence shown here is derived from an EMBL/GenBank/DDBJ whole genome shotgun (WGS) entry which is preliminary data.</text>
</comment>
<name>A0A3D9CNE9_9FLAO</name>
<dbReference type="EMBL" id="QNUE01000006">
    <property type="protein sequence ID" value="REC67273.1"/>
    <property type="molecule type" value="Genomic_DNA"/>
</dbReference>
<protein>
    <recommendedName>
        <fullName evidence="3">Lipoprotein</fullName>
    </recommendedName>
</protein>
<organism evidence="1 2">
    <name type="scientific">Chryseobacterium flavum</name>
    <dbReference type="NCBI Taxonomy" id="415851"/>
    <lineage>
        <taxon>Bacteria</taxon>
        <taxon>Pseudomonadati</taxon>
        <taxon>Bacteroidota</taxon>
        <taxon>Flavobacteriia</taxon>
        <taxon>Flavobacteriales</taxon>
        <taxon>Weeksellaceae</taxon>
        <taxon>Chryseobacterium group</taxon>
        <taxon>Chryseobacterium</taxon>
    </lineage>
</organism>
<keyword evidence="2" id="KW-1185">Reference proteome</keyword>
<accession>A0A3D9CNE9</accession>
<evidence type="ECO:0000313" key="1">
    <source>
        <dbReference type="EMBL" id="REC67273.1"/>
    </source>
</evidence>
<evidence type="ECO:0000313" key="2">
    <source>
        <dbReference type="Proteomes" id="UP000256769"/>
    </source>
</evidence>
<dbReference type="RefSeq" id="WP_115959254.1">
    <property type="nucleotide sequence ID" value="NZ_CBCRVL010000008.1"/>
</dbReference>
<reference evidence="1 2" key="1">
    <citation type="journal article" date="2007" name="Int. J. Syst. Evol. Microbiol.">
        <title>Chryseobacterium flavum sp. nov., isolated from polluted soil.</title>
        <authorList>
            <person name="Zhou Y."/>
            <person name="Dong J."/>
            <person name="Wang X."/>
            <person name="Huang X."/>
            <person name="Zhang K.Y."/>
            <person name="Zhang Y.Q."/>
            <person name="Guo Y.F."/>
            <person name="Lai R."/>
            <person name="Li W.J."/>
        </authorList>
    </citation>
    <scope>NUCLEOTIDE SEQUENCE [LARGE SCALE GENOMIC DNA]</scope>
    <source>
        <strain evidence="1 2">KCTC 12877</strain>
    </source>
</reference>
<sequence>MKKIIFTLLLSSLVFYSCNKRKDTPKSPSTEVKNDSVQSSIQEKQKLLKTGKQGSDFVPNEYEIQYETEGDLNQDGLADQALVLRKKDDSLAQRNIIVLLKNPDKTYRLFKTSRTVLPAEYNESGYKMHDPEDISIENGVLNINLYDIGPYGNQFSKFRYMNNNLVLTSIETYNMGAGSHSSFTYEPMKGKIRLETVNTMEEEMPATVETFKIKKELFVFENISPENVATNAYNSVGNK</sequence>
<proteinExistence type="predicted"/>
<evidence type="ECO:0008006" key="3">
    <source>
        <dbReference type="Google" id="ProtNLM"/>
    </source>
</evidence>
<dbReference type="OrthoDB" id="1242812at2"/>
<dbReference type="PROSITE" id="PS51257">
    <property type="entry name" value="PROKAR_LIPOPROTEIN"/>
    <property type="match status" value="1"/>
</dbReference>
<dbReference type="Proteomes" id="UP000256769">
    <property type="component" value="Unassembled WGS sequence"/>
</dbReference>
<dbReference type="AlphaFoldDB" id="A0A3D9CNE9"/>
<gene>
    <name evidence="1" type="ORF">DRF59_10115</name>
</gene>